<gene>
    <name evidence="2" type="ORF">MasN3_33260</name>
</gene>
<protein>
    <recommendedName>
        <fullName evidence="4">DUF5673 domain-containing protein</fullName>
    </recommendedName>
</protein>
<evidence type="ECO:0008006" key="4">
    <source>
        <dbReference type="Google" id="ProtNLM"/>
    </source>
</evidence>
<proteinExistence type="predicted"/>
<dbReference type="Proteomes" id="UP001163336">
    <property type="component" value="Chromosome"/>
</dbReference>
<organism evidence="2 3">
    <name type="scientific">Massilia varians</name>
    <dbReference type="NCBI Taxonomy" id="457921"/>
    <lineage>
        <taxon>Bacteria</taxon>
        <taxon>Pseudomonadati</taxon>
        <taxon>Pseudomonadota</taxon>
        <taxon>Betaproteobacteria</taxon>
        <taxon>Burkholderiales</taxon>
        <taxon>Oxalobacteraceae</taxon>
        <taxon>Telluria group</taxon>
        <taxon>Massilia</taxon>
    </lineage>
</organism>
<accession>A0ABM8C985</accession>
<evidence type="ECO:0000313" key="3">
    <source>
        <dbReference type="Proteomes" id="UP001163336"/>
    </source>
</evidence>
<keyword evidence="3" id="KW-1185">Reference proteome</keyword>
<evidence type="ECO:0000256" key="1">
    <source>
        <dbReference type="SAM" id="Phobius"/>
    </source>
</evidence>
<evidence type="ECO:0000313" key="2">
    <source>
        <dbReference type="EMBL" id="BDT59832.1"/>
    </source>
</evidence>
<feature type="transmembrane region" description="Helical" evidence="1">
    <location>
        <begin position="6"/>
        <end position="26"/>
    </location>
</feature>
<feature type="transmembrane region" description="Helical" evidence="1">
    <location>
        <begin position="75"/>
        <end position="93"/>
    </location>
</feature>
<keyword evidence="1" id="KW-1133">Transmembrane helix</keyword>
<sequence length="191" mass="21375">MPDWLRVLAQTLFWVAAMTLTMRWLARARHRAAAAAAGGRVQHHAGCLVIGVIGTLFFIGVMVAASFWPDEGVNAWFHAFMSCFVLLGAYLVADWRFARHTVSEAGMDFGRPTGKRLAFGWDEVREVRYGNLGRWFKIELQPGQVLRVSVAMAGLPAFADQVLRHVPAVRIERDTLRMLERTARGDLPPLS</sequence>
<feature type="transmembrane region" description="Helical" evidence="1">
    <location>
        <begin position="47"/>
        <end position="69"/>
    </location>
</feature>
<keyword evidence="1" id="KW-0812">Transmembrane</keyword>
<reference evidence="2" key="1">
    <citation type="submission" date="2022-11" db="EMBL/GenBank/DDBJ databases">
        <title>Isolation and characterization of PLA-degrading bacterium Massilia sp. from Antarctic soil.</title>
        <authorList>
            <person name="Sato K."/>
            <person name="Gomez-Fuentes C."/>
            <person name="Ahmad S.A."/>
            <person name="Zulkharnain A."/>
        </authorList>
    </citation>
    <scope>NUCLEOTIDE SEQUENCE</scope>
    <source>
        <strain evidence="2">N-3</strain>
    </source>
</reference>
<name>A0ABM8C985_9BURK</name>
<dbReference type="EMBL" id="AP026966">
    <property type="protein sequence ID" value="BDT59832.1"/>
    <property type="molecule type" value="Genomic_DNA"/>
</dbReference>
<keyword evidence="1" id="KW-0472">Membrane</keyword>